<keyword evidence="2" id="KW-0732">Signal</keyword>
<feature type="signal peptide" evidence="2">
    <location>
        <begin position="1"/>
        <end position="24"/>
    </location>
</feature>
<evidence type="ECO:0000256" key="1">
    <source>
        <dbReference type="SAM" id="MobiDB-lite"/>
    </source>
</evidence>
<gene>
    <name evidence="3" type="ORF">FYJ84_06920</name>
</gene>
<accession>A0A6I2UI88</accession>
<dbReference type="RefSeq" id="WP_154406878.1">
    <property type="nucleotide sequence ID" value="NZ_VUNR01000011.1"/>
</dbReference>
<dbReference type="Proteomes" id="UP000433181">
    <property type="component" value="Unassembled WGS sequence"/>
</dbReference>
<protein>
    <submittedName>
        <fullName evidence="3">Uncharacterized protein</fullName>
    </submittedName>
</protein>
<evidence type="ECO:0000313" key="4">
    <source>
        <dbReference type="Proteomes" id="UP000433181"/>
    </source>
</evidence>
<feature type="region of interest" description="Disordered" evidence="1">
    <location>
        <begin position="44"/>
        <end position="78"/>
    </location>
</feature>
<reference evidence="3 4" key="1">
    <citation type="submission" date="2019-08" db="EMBL/GenBank/DDBJ databases">
        <title>In-depth cultivation of the pig gut microbiome towards novel bacterial diversity and tailored functional studies.</title>
        <authorList>
            <person name="Wylensek D."/>
            <person name="Hitch T.C.A."/>
            <person name="Clavel T."/>
        </authorList>
    </citation>
    <scope>NUCLEOTIDE SEQUENCE [LARGE SCALE GENOMIC DNA]</scope>
    <source>
        <strain evidence="3 4">WCA-693-APC-5D-A</strain>
    </source>
</reference>
<dbReference type="EMBL" id="VUNR01000011">
    <property type="protein sequence ID" value="MSU08712.1"/>
    <property type="molecule type" value="Genomic_DNA"/>
</dbReference>
<evidence type="ECO:0000256" key="2">
    <source>
        <dbReference type="SAM" id="SignalP"/>
    </source>
</evidence>
<dbReference type="GeneID" id="96778646"/>
<feature type="compositionally biased region" description="Low complexity" evidence="1">
    <location>
        <begin position="68"/>
        <end position="77"/>
    </location>
</feature>
<proteinExistence type="predicted"/>
<dbReference type="AlphaFoldDB" id="A0A6I2UI88"/>
<sequence length="188" mass="20194">MKRYLSGLGIAAMLFMCAYPSCEAEESQKNSGHHTSVDVVAETPGDVNSLDNAKDAGGHEVDGEKPSAAQDATATAEAHGEPVAGAVVQAAEEIVSPLRVVIKGDGSTKEQAVALAKKKAVTRAIQYLQEENSGQEYKSEVFALCYRYDRFVLACNVRIKEATADNVSVEVRVDINRKALAEAMKEYI</sequence>
<feature type="compositionally biased region" description="Basic and acidic residues" evidence="1">
    <location>
        <begin position="52"/>
        <end position="65"/>
    </location>
</feature>
<keyword evidence="4" id="KW-1185">Reference proteome</keyword>
<name>A0A6I2UI88_9FIRM</name>
<evidence type="ECO:0000313" key="3">
    <source>
        <dbReference type="EMBL" id="MSU08712.1"/>
    </source>
</evidence>
<feature type="chain" id="PRO_5038656048" evidence="2">
    <location>
        <begin position="25"/>
        <end position="188"/>
    </location>
</feature>
<organism evidence="3 4">
    <name type="scientific">Anaerovibrio slackiae</name>
    <dbReference type="NCBI Taxonomy" id="2652309"/>
    <lineage>
        <taxon>Bacteria</taxon>
        <taxon>Bacillati</taxon>
        <taxon>Bacillota</taxon>
        <taxon>Negativicutes</taxon>
        <taxon>Selenomonadales</taxon>
        <taxon>Selenomonadaceae</taxon>
        <taxon>Anaerovibrio</taxon>
    </lineage>
</organism>
<comment type="caution">
    <text evidence="3">The sequence shown here is derived from an EMBL/GenBank/DDBJ whole genome shotgun (WGS) entry which is preliminary data.</text>
</comment>